<comment type="caution">
    <text evidence="1">The sequence shown here is derived from an EMBL/GenBank/DDBJ whole genome shotgun (WGS) entry which is preliminary data.</text>
</comment>
<proteinExistence type="predicted"/>
<accession>A0ABQ5MH55</accession>
<sequence>MKFWDIIILNLWNEGFDVINEDNIIEWESEMASHAITLKNIATNGNQLAWFQHDKTNFGRCCVKIKHNDGIVVNYQPFSNHSDDGIQLYYIKWFGEKLIIIYDEKHGTRIVAIENLKVTELYVGLIYNIQIANNNIFIEDTEVGILLITINAESNEEYRLSLPDFKRKHRTIKMRNFSYFFNDYEDDYNKD</sequence>
<evidence type="ECO:0000313" key="1">
    <source>
        <dbReference type="EMBL" id="GLB48750.1"/>
    </source>
</evidence>
<dbReference type="RefSeq" id="WP_281764382.1">
    <property type="nucleotide sequence ID" value="NZ_BRVO01000001.1"/>
</dbReference>
<organism evidence="1 2">
    <name type="scientific">Neptunitalea lumnitzerae</name>
    <dbReference type="NCBI Taxonomy" id="2965509"/>
    <lineage>
        <taxon>Bacteria</taxon>
        <taxon>Pseudomonadati</taxon>
        <taxon>Bacteroidota</taxon>
        <taxon>Flavobacteriia</taxon>
        <taxon>Flavobacteriales</taxon>
        <taxon>Flavobacteriaceae</taxon>
        <taxon>Neptunitalea</taxon>
    </lineage>
</organism>
<dbReference type="EMBL" id="BRVO01000001">
    <property type="protein sequence ID" value="GLB48750.1"/>
    <property type="molecule type" value="Genomic_DNA"/>
</dbReference>
<name>A0ABQ5MH55_9FLAO</name>
<evidence type="ECO:0000313" key="2">
    <source>
        <dbReference type="Proteomes" id="UP001143543"/>
    </source>
</evidence>
<dbReference type="Proteomes" id="UP001143543">
    <property type="component" value="Unassembled WGS sequence"/>
</dbReference>
<keyword evidence="2" id="KW-1185">Reference proteome</keyword>
<reference evidence="1" key="1">
    <citation type="submission" date="2022-07" db="EMBL/GenBank/DDBJ databases">
        <title>Taxonomy of Novel Oxalotrophic and Methylotrophic Bacteria.</title>
        <authorList>
            <person name="Sahin N."/>
            <person name="Tani A."/>
        </authorList>
    </citation>
    <scope>NUCLEOTIDE SEQUENCE</scope>
    <source>
        <strain evidence="1">Y10</strain>
    </source>
</reference>
<protein>
    <submittedName>
        <fullName evidence="1">Uncharacterized protein</fullName>
    </submittedName>
</protein>
<gene>
    <name evidence="1" type="ORF">Y10_11180</name>
</gene>